<reference evidence="2" key="1">
    <citation type="submission" date="2020-10" db="EMBL/GenBank/DDBJ databases">
        <authorList>
            <person name="Gilroy R."/>
        </authorList>
    </citation>
    <scope>NUCLEOTIDE SEQUENCE</scope>
    <source>
        <strain evidence="2">ChiGjej3B3-5194</strain>
    </source>
</reference>
<dbReference type="GO" id="GO:0046872">
    <property type="term" value="F:metal ion binding"/>
    <property type="evidence" value="ECO:0007669"/>
    <property type="project" value="UniProtKB-KW"/>
</dbReference>
<evidence type="ECO:0000256" key="1">
    <source>
        <dbReference type="PIRSR" id="PIRSR605019-1"/>
    </source>
</evidence>
<dbReference type="GO" id="GO:0008725">
    <property type="term" value="F:DNA-3-methyladenine glycosylase activity"/>
    <property type="evidence" value="ECO:0007669"/>
    <property type="project" value="InterPro"/>
</dbReference>
<dbReference type="InterPro" id="IPR011257">
    <property type="entry name" value="DNA_glycosylase"/>
</dbReference>
<gene>
    <name evidence="2" type="ORF">IAD02_01500</name>
</gene>
<dbReference type="InterPro" id="IPR005019">
    <property type="entry name" value="Adenine_glyco"/>
</dbReference>
<protein>
    <submittedName>
        <fullName evidence="2">DNA-3-methyladenine glycosylase I</fullName>
    </submittedName>
</protein>
<feature type="binding site" evidence="1">
    <location>
        <position position="173"/>
    </location>
    <ligand>
        <name>Zn(2+)</name>
        <dbReference type="ChEBI" id="CHEBI:29105"/>
    </ligand>
</feature>
<sequence>MENKKRCFWVNMKNPRYVKYHDTEWGVPSRDDNRLFEMLLLETFQAGLSWECVLNKRDAFRVAFDDFNVSKIANYDDNKISELCNNPAIIRNRQKIVSAVTNARVFIRIAAEYGTFAKYIWSWTDNKTIRETGIPKSELSDKISADLRRRGMKFVGSTTIYAYLQAVGIINSHDADCFCCNI</sequence>
<keyword evidence="1" id="KW-0862">Zinc</keyword>
<dbReference type="SUPFAM" id="SSF48150">
    <property type="entry name" value="DNA-glycosylase"/>
    <property type="match status" value="1"/>
</dbReference>
<dbReference type="PANTHER" id="PTHR30037:SF4">
    <property type="entry name" value="DNA-3-METHYLADENINE GLYCOSYLASE I"/>
    <property type="match status" value="1"/>
</dbReference>
<organism evidence="2 3">
    <name type="scientific">Candidatus Enterousia intestinigallinarum</name>
    <dbReference type="NCBI Taxonomy" id="2840790"/>
    <lineage>
        <taxon>Bacteria</taxon>
        <taxon>Pseudomonadati</taxon>
        <taxon>Pseudomonadota</taxon>
        <taxon>Alphaproteobacteria</taxon>
        <taxon>Candidatus Enterousia</taxon>
    </lineage>
</organism>
<keyword evidence="1" id="KW-0479">Metal-binding</keyword>
<feature type="binding site" evidence="1">
    <location>
        <position position="7"/>
    </location>
    <ligand>
        <name>Zn(2+)</name>
        <dbReference type="ChEBI" id="CHEBI:29105"/>
    </ligand>
</feature>
<reference evidence="2" key="2">
    <citation type="journal article" date="2021" name="PeerJ">
        <title>Extensive microbial diversity within the chicken gut microbiome revealed by metagenomics and culture.</title>
        <authorList>
            <person name="Gilroy R."/>
            <person name="Ravi A."/>
            <person name="Getino M."/>
            <person name="Pursley I."/>
            <person name="Horton D.L."/>
            <person name="Alikhan N.F."/>
            <person name="Baker D."/>
            <person name="Gharbi K."/>
            <person name="Hall N."/>
            <person name="Watson M."/>
            <person name="Adriaenssens E.M."/>
            <person name="Foster-Nyarko E."/>
            <person name="Jarju S."/>
            <person name="Secka A."/>
            <person name="Antonio M."/>
            <person name="Oren A."/>
            <person name="Chaudhuri R.R."/>
            <person name="La Ragione R."/>
            <person name="Hildebrand F."/>
            <person name="Pallen M.J."/>
        </authorList>
    </citation>
    <scope>NUCLEOTIDE SEQUENCE</scope>
    <source>
        <strain evidence="2">ChiGjej3B3-5194</strain>
    </source>
</reference>
<dbReference type="EMBL" id="DVJI01000008">
    <property type="protein sequence ID" value="HIS70645.1"/>
    <property type="molecule type" value="Genomic_DNA"/>
</dbReference>
<evidence type="ECO:0000313" key="3">
    <source>
        <dbReference type="Proteomes" id="UP000886742"/>
    </source>
</evidence>
<comment type="caution">
    <text evidence="2">The sequence shown here is derived from an EMBL/GenBank/DDBJ whole genome shotgun (WGS) entry which is preliminary data.</text>
</comment>
<feature type="binding site" evidence="1">
    <location>
        <position position="177"/>
    </location>
    <ligand>
        <name>Zn(2+)</name>
        <dbReference type="ChEBI" id="CHEBI:29105"/>
    </ligand>
</feature>
<accession>A0A9D1JWL5</accession>
<dbReference type="Proteomes" id="UP000886742">
    <property type="component" value="Unassembled WGS sequence"/>
</dbReference>
<evidence type="ECO:0000313" key="2">
    <source>
        <dbReference type="EMBL" id="HIS70645.1"/>
    </source>
</evidence>
<dbReference type="InterPro" id="IPR052891">
    <property type="entry name" value="DNA-3mA_glycosylase"/>
</dbReference>
<dbReference type="PANTHER" id="PTHR30037">
    <property type="entry name" value="DNA-3-METHYLADENINE GLYCOSYLASE 1"/>
    <property type="match status" value="1"/>
</dbReference>
<name>A0A9D1JWL5_9PROT</name>
<proteinExistence type="predicted"/>
<dbReference type="AlphaFoldDB" id="A0A9D1JWL5"/>
<dbReference type="GO" id="GO:0006284">
    <property type="term" value="P:base-excision repair"/>
    <property type="evidence" value="ECO:0007669"/>
    <property type="project" value="InterPro"/>
</dbReference>
<dbReference type="Gene3D" id="1.10.340.30">
    <property type="entry name" value="Hypothetical protein, domain 2"/>
    <property type="match status" value="1"/>
</dbReference>
<dbReference type="Pfam" id="PF03352">
    <property type="entry name" value="Adenine_glyco"/>
    <property type="match status" value="1"/>
</dbReference>
<feature type="binding site" evidence="1">
    <location>
        <position position="21"/>
    </location>
    <ligand>
        <name>Zn(2+)</name>
        <dbReference type="ChEBI" id="CHEBI:29105"/>
    </ligand>
</feature>